<feature type="compositionally biased region" description="Polar residues" evidence="4">
    <location>
        <begin position="246"/>
        <end position="272"/>
    </location>
</feature>
<dbReference type="InterPro" id="IPR003653">
    <property type="entry name" value="Peptidase_C48_C"/>
</dbReference>
<protein>
    <recommendedName>
        <fullName evidence="5">Ubiquitin-like protease family profile domain-containing protein</fullName>
    </recommendedName>
</protein>
<accession>A0A0D3CFI2</accession>
<dbReference type="EnsemblPlants" id="Bo5g071130.1">
    <property type="protein sequence ID" value="Bo5g071130.1"/>
    <property type="gene ID" value="Bo5g071130"/>
</dbReference>
<dbReference type="AlphaFoldDB" id="A0A0D3CFI2"/>
<keyword evidence="2" id="KW-0645">Protease</keyword>
<feature type="compositionally biased region" description="Basic and acidic residues" evidence="4">
    <location>
        <begin position="221"/>
        <end position="230"/>
    </location>
</feature>
<feature type="domain" description="Ubiquitin-like protease family profile" evidence="5">
    <location>
        <begin position="359"/>
        <end position="493"/>
    </location>
</feature>
<reference evidence="6" key="2">
    <citation type="submission" date="2015-03" db="UniProtKB">
        <authorList>
            <consortium name="EnsemblPlants"/>
        </authorList>
    </citation>
    <scope>IDENTIFICATION</scope>
</reference>
<evidence type="ECO:0000256" key="4">
    <source>
        <dbReference type="SAM" id="MobiDB-lite"/>
    </source>
</evidence>
<reference evidence="6 7" key="1">
    <citation type="journal article" date="2014" name="Genome Biol.">
        <title>Transcriptome and methylome profiling reveals relics of genome dominance in the mesopolyploid Brassica oleracea.</title>
        <authorList>
            <person name="Parkin I.A."/>
            <person name="Koh C."/>
            <person name="Tang H."/>
            <person name="Robinson S.J."/>
            <person name="Kagale S."/>
            <person name="Clarke W.E."/>
            <person name="Town C.D."/>
            <person name="Nixon J."/>
            <person name="Krishnakumar V."/>
            <person name="Bidwell S.L."/>
            <person name="Denoeud F."/>
            <person name="Belcram H."/>
            <person name="Links M.G."/>
            <person name="Just J."/>
            <person name="Clarke C."/>
            <person name="Bender T."/>
            <person name="Huebert T."/>
            <person name="Mason A.S."/>
            <person name="Pires J.C."/>
            <person name="Barker G."/>
            <person name="Moore J."/>
            <person name="Walley P.G."/>
            <person name="Manoli S."/>
            <person name="Batley J."/>
            <person name="Edwards D."/>
            <person name="Nelson M.N."/>
            <person name="Wang X."/>
            <person name="Paterson A.H."/>
            <person name="King G."/>
            <person name="Bancroft I."/>
            <person name="Chalhoub B."/>
            <person name="Sharpe A.G."/>
        </authorList>
    </citation>
    <scope>NUCLEOTIDE SEQUENCE</scope>
    <source>
        <strain evidence="6 7">cv. TO1000</strain>
    </source>
</reference>
<dbReference type="Proteomes" id="UP000032141">
    <property type="component" value="Chromosome C5"/>
</dbReference>
<sequence>MKRLMVVVRSIIPHDPACPVDESVFKWADEVYDRKVEIFLKLISLNHVFTKELFIRGATTLDVQRMFEKPKVQWRKKRTTVKDKSSTFADDSRIIAVVSVLLKLELERVDGNVASALAYVREVSSSALSYQASVVSTVEAMLKAFKEEILTSVRNANSKACVATEPTTPPLPVTTSKGLTPANPPVGGLDANDATILNVLENISHYSTPPRSADRVTFSEGRSHNVRRDLTSSPRMDAGNHGVTAFSANSKTNEQNEPASPSFSLGLTQDQPSPAPVVDDEMGDNGDGDRAETVDDPMHRRTSKRLRLVPPPMISDYQCRQLFSTVHVKAKWWVFDILMRLVRSTCYNHVGCSGATKPEFLDSRFVSILCKNYERFKKSKAKDSYVFPKGLVDCTVKCCSYGNASTRFYLPLYVAKKHWIGLCVDFTAAKIYVLDCNPAVCGDSELTRELLPISDMFPYLLKFCGLLEVPGNNPLCQERVKGVAQNNNSTEAALTAALLIQTYPFYQYIFLLIKIRHKFTQH</sequence>
<feature type="compositionally biased region" description="Basic and acidic residues" evidence="4">
    <location>
        <begin position="287"/>
        <end position="299"/>
    </location>
</feature>
<dbReference type="InterPro" id="IPR038765">
    <property type="entry name" value="Papain-like_cys_pep_sf"/>
</dbReference>
<dbReference type="Gramene" id="Bo5g071130.1">
    <property type="protein sequence ID" value="Bo5g071130.1"/>
    <property type="gene ID" value="Bo5g071130"/>
</dbReference>
<name>A0A0D3CFI2_BRAOL</name>
<dbReference type="SUPFAM" id="SSF54001">
    <property type="entry name" value="Cysteine proteinases"/>
    <property type="match status" value="1"/>
</dbReference>
<evidence type="ECO:0000313" key="7">
    <source>
        <dbReference type="Proteomes" id="UP000032141"/>
    </source>
</evidence>
<organism evidence="6 7">
    <name type="scientific">Brassica oleracea var. oleracea</name>
    <dbReference type="NCBI Taxonomy" id="109376"/>
    <lineage>
        <taxon>Eukaryota</taxon>
        <taxon>Viridiplantae</taxon>
        <taxon>Streptophyta</taxon>
        <taxon>Embryophyta</taxon>
        <taxon>Tracheophyta</taxon>
        <taxon>Spermatophyta</taxon>
        <taxon>Magnoliopsida</taxon>
        <taxon>eudicotyledons</taxon>
        <taxon>Gunneridae</taxon>
        <taxon>Pentapetalae</taxon>
        <taxon>rosids</taxon>
        <taxon>malvids</taxon>
        <taxon>Brassicales</taxon>
        <taxon>Brassicaceae</taxon>
        <taxon>Brassiceae</taxon>
        <taxon>Brassica</taxon>
    </lineage>
</organism>
<evidence type="ECO:0000256" key="2">
    <source>
        <dbReference type="ARBA" id="ARBA00022670"/>
    </source>
</evidence>
<evidence type="ECO:0000259" key="5">
    <source>
        <dbReference type="Pfam" id="PF02902"/>
    </source>
</evidence>
<dbReference type="HOGENOM" id="CLU_016248_1_0_1"/>
<evidence type="ECO:0000256" key="1">
    <source>
        <dbReference type="ARBA" id="ARBA00005234"/>
    </source>
</evidence>
<keyword evidence="7" id="KW-1185">Reference proteome</keyword>
<evidence type="ECO:0000313" key="6">
    <source>
        <dbReference type="EnsemblPlants" id="Bo5g071130.1"/>
    </source>
</evidence>
<feature type="region of interest" description="Disordered" evidence="4">
    <location>
        <begin position="208"/>
        <end position="300"/>
    </location>
</feature>
<dbReference type="Pfam" id="PF02902">
    <property type="entry name" value="Peptidase_C48"/>
    <property type="match status" value="1"/>
</dbReference>
<comment type="similarity">
    <text evidence="1">Belongs to the peptidase C48 family.</text>
</comment>
<dbReference type="OMA" id="NANSKAC"/>
<evidence type="ECO:0000256" key="3">
    <source>
        <dbReference type="ARBA" id="ARBA00022801"/>
    </source>
</evidence>
<proteinExistence type="inferred from homology"/>
<feature type="region of interest" description="Disordered" evidence="4">
    <location>
        <begin position="163"/>
        <end position="182"/>
    </location>
</feature>
<dbReference type="GO" id="GO:0008234">
    <property type="term" value="F:cysteine-type peptidase activity"/>
    <property type="evidence" value="ECO:0007669"/>
    <property type="project" value="InterPro"/>
</dbReference>
<dbReference type="GO" id="GO:0006508">
    <property type="term" value="P:proteolysis"/>
    <property type="evidence" value="ECO:0007669"/>
    <property type="project" value="UniProtKB-KW"/>
</dbReference>
<keyword evidence="3" id="KW-0378">Hydrolase</keyword>